<organism evidence="1 2">
    <name type="scientific">Gossypium arboreum</name>
    <name type="common">Tree cotton</name>
    <name type="synonym">Gossypium nanking</name>
    <dbReference type="NCBI Taxonomy" id="29729"/>
    <lineage>
        <taxon>Eukaryota</taxon>
        <taxon>Viridiplantae</taxon>
        <taxon>Streptophyta</taxon>
        <taxon>Embryophyta</taxon>
        <taxon>Tracheophyta</taxon>
        <taxon>Spermatophyta</taxon>
        <taxon>Magnoliopsida</taxon>
        <taxon>eudicotyledons</taxon>
        <taxon>Gunneridae</taxon>
        <taxon>Pentapetalae</taxon>
        <taxon>rosids</taxon>
        <taxon>malvids</taxon>
        <taxon>Malvales</taxon>
        <taxon>Malvaceae</taxon>
        <taxon>Malvoideae</taxon>
        <taxon>Gossypium</taxon>
    </lineage>
</organism>
<evidence type="ECO:0000313" key="1">
    <source>
        <dbReference type="EMBL" id="KAK5839518.1"/>
    </source>
</evidence>
<protein>
    <submittedName>
        <fullName evidence="1">Uncharacterized protein</fullName>
    </submittedName>
</protein>
<name>A0ABR0QJU4_GOSAR</name>
<accession>A0ABR0QJU4</accession>
<evidence type="ECO:0000313" key="2">
    <source>
        <dbReference type="Proteomes" id="UP001358586"/>
    </source>
</evidence>
<gene>
    <name evidence="1" type="ORF">PVK06_008316</name>
</gene>
<dbReference type="EMBL" id="JARKNE010000003">
    <property type="protein sequence ID" value="KAK5839518.1"/>
    <property type="molecule type" value="Genomic_DNA"/>
</dbReference>
<sequence>MKTRQEVVLGVEEVYVSFLLSIGIHKPTITELASFFSMLLVECGLVSWALRKACVEIEVKQAEFERAILSSPLKSSQVNYGCMHKLTNTYIGFNVFNPLGLEREEFQSECKSSGELFYAQDLGVANLDSLEESAQWES</sequence>
<proteinExistence type="predicted"/>
<keyword evidence="2" id="KW-1185">Reference proteome</keyword>
<reference evidence="1 2" key="1">
    <citation type="submission" date="2023-03" db="EMBL/GenBank/DDBJ databases">
        <title>WGS of Gossypium arboreum.</title>
        <authorList>
            <person name="Yu D."/>
        </authorList>
    </citation>
    <scope>NUCLEOTIDE SEQUENCE [LARGE SCALE GENOMIC DNA]</scope>
    <source>
        <tissue evidence="1">Leaf</tissue>
    </source>
</reference>
<dbReference type="Proteomes" id="UP001358586">
    <property type="component" value="Chromosome 3"/>
</dbReference>
<comment type="caution">
    <text evidence="1">The sequence shown here is derived from an EMBL/GenBank/DDBJ whole genome shotgun (WGS) entry which is preliminary data.</text>
</comment>